<gene>
    <name evidence="9" type="ORF">METZ01_LOCUS130659</name>
</gene>
<keyword evidence="2" id="KW-1003">Cell membrane</keyword>
<keyword evidence="3 7" id="KW-0812">Transmembrane</keyword>
<feature type="compositionally biased region" description="Polar residues" evidence="6">
    <location>
        <begin position="210"/>
        <end position="237"/>
    </location>
</feature>
<keyword evidence="5 7" id="KW-0472">Membrane</keyword>
<feature type="transmembrane region" description="Helical" evidence="7">
    <location>
        <begin position="440"/>
        <end position="463"/>
    </location>
</feature>
<dbReference type="AlphaFoldDB" id="A0A381YL97"/>
<dbReference type="PANTHER" id="PTHR33406">
    <property type="entry name" value="MEMBRANE PROTEIN MJ1562-RELATED"/>
    <property type="match status" value="1"/>
</dbReference>
<feature type="non-terminal residue" evidence="9">
    <location>
        <position position="1"/>
    </location>
</feature>
<evidence type="ECO:0000256" key="7">
    <source>
        <dbReference type="SAM" id="Phobius"/>
    </source>
</evidence>
<feature type="non-terminal residue" evidence="9">
    <location>
        <position position="498"/>
    </location>
</feature>
<feature type="transmembrane region" description="Helical" evidence="7">
    <location>
        <begin position="385"/>
        <end position="403"/>
    </location>
</feature>
<evidence type="ECO:0000256" key="4">
    <source>
        <dbReference type="ARBA" id="ARBA00022989"/>
    </source>
</evidence>
<evidence type="ECO:0000313" key="9">
    <source>
        <dbReference type="EMBL" id="SVA77805.1"/>
    </source>
</evidence>
<feature type="transmembrane region" description="Helical" evidence="7">
    <location>
        <begin position="469"/>
        <end position="492"/>
    </location>
</feature>
<accession>A0A381YL97</accession>
<dbReference type="GO" id="GO:0005886">
    <property type="term" value="C:plasma membrane"/>
    <property type="evidence" value="ECO:0007669"/>
    <property type="project" value="UniProtKB-SubCell"/>
</dbReference>
<protein>
    <recommendedName>
        <fullName evidence="8">SSD domain-containing protein</fullName>
    </recommendedName>
</protein>
<dbReference type="InterPro" id="IPR000731">
    <property type="entry name" value="SSD"/>
</dbReference>
<reference evidence="9" key="1">
    <citation type="submission" date="2018-05" db="EMBL/GenBank/DDBJ databases">
        <authorList>
            <person name="Lanie J.A."/>
            <person name="Ng W.-L."/>
            <person name="Kazmierczak K.M."/>
            <person name="Andrzejewski T.M."/>
            <person name="Davidsen T.M."/>
            <person name="Wayne K.J."/>
            <person name="Tettelin H."/>
            <person name="Glass J.I."/>
            <person name="Rusch D."/>
            <person name="Podicherti R."/>
            <person name="Tsui H.-C.T."/>
            <person name="Winkler M.E."/>
        </authorList>
    </citation>
    <scope>NUCLEOTIDE SEQUENCE</scope>
</reference>
<feature type="transmembrane region" description="Helical" evidence="7">
    <location>
        <begin position="336"/>
        <end position="352"/>
    </location>
</feature>
<sequence length="498" mass="54498">MLIRFFNTVNKFPKTILLIILALSAFFFYQAKEGLFDPQTGKIRINSTVEPFIERDSGAYQQFLEAREAFGSAEVVVVALHNKERKPVGLEFLLTLSKLQKEIENSVPGISTVLSMLDIPQSSGTCPGKSYFHQMDYGSVCQSILEKYQHDIACLSSTAAYIDSEKGADESLEESLEEGIEDSLEDSPDESLEGSLDDSLEENLVESPVSDEQTQDETNTYTEPSLDCTLTNNSQSPEKLHDQTDSKIRTIVSSLKKHPLFEGDLLSKDLSTAALILTFKPGSNPESDGTQNILKELLTKHQQNSQISDKLRIAYAGQPRQINKAGGLINEDMEKIFPLSILLIVVILLFSFRSLLTVIVPLAVVLSGIIWTAGIVGLIGGELNLVTMVCAPIILCVGSAYVIKFLNQYQTESIQLRESKKPEDTETTIPEIITATISSVTVPVTVTAITTVAGFIALVVSPIPAVQELGLYSSIGIITINLFALTLAPALLHYIHLP</sequence>
<feature type="domain" description="SSD" evidence="8">
    <location>
        <begin position="359"/>
        <end position="494"/>
    </location>
</feature>
<keyword evidence="4 7" id="KW-1133">Transmembrane helix</keyword>
<feature type="transmembrane region" description="Helical" evidence="7">
    <location>
        <begin position="359"/>
        <end position="379"/>
    </location>
</feature>
<dbReference type="InterPro" id="IPR050545">
    <property type="entry name" value="Mycobact_MmpL"/>
</dbReference>
<feature type="region of interest" description="Disordered" evidence="6">
    <location>
        <begin position="166"/>
        <end position="244"/>
    </location>
</feature>
<evidence type="ECO:0000256" key="2">
    <source>
        <dbReference type="ARBA" id="ARBA00022475"/>
    </source>
</evidence>
<dbReference type="Pfam" id="PF03176">
    <property type="entry name" value="MMPL"/>
    <property type="match status" value="1"/>
</dbReference>
<organism evidence="9">
    <name type="scientific">marine metagenome</name>
    <dbReference type="NCBI Taxonomy" id="408172"/>
    <lineage>
        <taxon>unclassified sequences</taxon>
        <taxon>metagenomes</taxon>
        <taxon>ecological metagenomes</taxon>
    </lineage>
</organism>
<dbReference type="InterPro" id="IPR004869">
    <property type="entry name" value="MMPL_dom"/>
</dbReference>
<comment type="subcellular location">
    <subcellularLocation>
        <location evidence="1">Cell membrane</location>
        <topology evidence="1">Multi-pass membrane protein</topology>
    </subcellularLocation>
</comment>
<dbReference type="PROSITE" id="PS50156">
    <property type="entry name" value="SSD"/>
    <property type="match status" value="1"/>
</dbReference>
<dbReference type="EMBL" id="UINC01018507">
    <property type="protein sequence ID" value="SVA77805.1"/>
    <property type="molecule type" value="Genomic_DNA"/>
</dbReference>
<proteinExistence type="predicted"/>
<evidence type="ECO:0000259" key="8">
    <source>
        <dbReference type="PROSITE" id="PS50156"/>
    </source>
</evidence>
<evidence type="ECO:0000256" key="5">
    <source>
        <dbReference type="ARBA" id="ARBA00023136"/>
    </source>
</evidence>
<evidence type="ECO:0000256" key="3">
    <source>
        <dbReference type="ARBA" id="ARBA00022692"/>
    </source>
</evidence>
<evidence type="ECO:0000256" key="1">
    <source>
        <dbReference type="ARBA" id="ARBA00004651"/>
    </source>
</evidence>
<evidence type="ECO:0000256" key="6">
    <source>
        <dbReference type="SAM" id="MobiDB-lite"/>
    </source>
</evidence>
<dbReference type="SUPFAM" id="SSF82866">
    <property type="entry name" value="Multidrug efflux transporter AcrB transmembrane domain"/>
    <property type="match status" value="1"/>
</dbReference>
<dbReference type="Gene3D" id="1.20.1640.10">
    <property type="entry name" value="Multidrug efflux transporter AcrB transmembrane domain"/>
    <property type="match status" value="1"/>
</dbReference>
<feature type="compositionally biased region" description="Acidic residues" evidence="6">
    <location>
        <begin position="170"/>
        <end position="204"/>
    </location>
</feature>
<feature type="transmembrane region" description="Helical" evidence="7">
    <location>
        <begin position="12"/>
        <end position="29"/>
    </location>
</feature>
<dbReference type="PANTHER" id="PTHR33406:SF13">
    <property type="entry name" value="MEMBRANE PROTEIN YDFJ"/>
    <property type="match status" value="1"/>
</dbReference>
<name>A0A381YL97_9ZZZZ</name>